<organism evidence="1">
    <name type="scientific">bioreactor metagenome</name>
    <dbReference type="NCBI Taxonomy" id="1076179"/>
    <lineage>
        <taxon>unclassified sequences</taxon>
        <taxon>metagenomes</taxon>
        <taxon>ecological metagenomes</taxon>
    </lineage>
</organism>
<dbReference type="AlphaFoldDB" id="A0A645C2N2"/>
<protein>
    <submittedName>
        <fullName evidence="1">Uncharacterized protein</fullName>
    </submittedName>
</protein>
<sequence>MPKLPFTKIPKKFLLPGIIVLVLLLVGAAWLWQRNSQQQAENTQKTSTKKKVSQPVNVIPVADRPYMTLTPSSDGHYITLAIKEVKKDASKVDYEMEYQTGSMLQGFQGLLTLKNGQAEEKKLFGSQSAGGAITYHEDITGGSFLAQFEGGSEDYAVKSAWRYFTNKDKESSFSSQDGKFSIENASLAKVSHLVIYNVPGYPGKISQELLSDPYALSADSSLESLSSNFTVTLHSSSEEAVILGYDGQKWQELDTSVSDGKATTTSPYMPLYVLAKK</sequence>
<accession>A0A645C2N2</accession>
<proteinExistence type="predicted"/>
<name>A0A645C2N2_9ZZZZ</name>
<dbReference type="EMBL" id="VSSQ01022139">
    <property type="protein sequence ID" value="MPM68234.1"/>
    <property type="molecule type" value="Genomic_DNA"/>
</dbReference>
<reference evidence="1" key="1">
    <citation type="submission" date="2019-08" db="EMBL/GenBank/DDBJ databases">
        <authorList>
            <person name="Kucharzyk K."/>
            <person name="Murdoch R.W."/>
            <person name="Higgins S."/>
            <person name="Loffler F."/>
        </authorList>
    </citation>
    <scope>NUCLEOTIDE SEQUENCE</scope>
</reference>
<comment type="caution">
    <text evidence="1">The sequence shown here is derived from an EMBL/GenBank/DDBJ whole genome shotgun (WGS) entry which is preliminary data.</text>
</comment>
<evidence type="ECO:0000313" key="1">
    <source>
        <dbReference type="EMBL" id="MPM68234.1"/>
    </source>
</evidence>
<gene>
    <name evidence="1" type="ORF">SDC9_115165</name>
</gene>